<dbReference type="EMBL" id="LJIJ01003529">
    <property type="protein sequence ID" value="ODM88493.1"/>
    <property type="molecule type" value="Genomic_DNA"/>
</dbReference>
<dbReference type="Pfam" id="PF00651">
    <property type="entry name" value="BTB"/>
    <property type="match status" value="1"/>
</dbReference>
<evidence type="ECO:0000259" key="1">
    <source>
        <dbReference type="PROSITE" id="PS50097"/>
    </source>
</evidence>
<dbReference type="CDD" id="cd18186">
    <property type="entry name" value="BTB_POZ_ZBTB_KLHL-like"/>
    <property type="match status" value="1"/>
</dbReference>
<reference evidence="2 3" key="1">
    <citation type="journal article" date="2016" name="Genome Biol. Evol.">
        <title>Gene Family Evolution Reflects Adaptation to Soil Environmental Stressors in the Genome of the Collembolan Orchesella cincta.</title>
        <authorList>
            <person name="Faddeeva-Vakhrusheva A."/>
            <person name="Derks M.F."/>
            <person name="Anvar S.Y."/>
            <person name="Agamennone V."/>
            <person name="Suring W."/>
            <person name="Smit S."/>
            <person name="van Straalen N.M."/>
            <person name="Roelofs D."/>
        </authorList>
    </citation>
    <scope>NUCLEOTIDE SEQUENCE [LARGE SCALE GENOMIC DNA]</scope>
    <source>
        <tissue evidence="2">Mixed pool</tissue>
    </source>
</reference>
<dbReference type="InterPro" id="IPR011333">
    <property type="entry name" value="SKP1/BTB/POZ_sf"/>
</dbReference>
<dbReference type="InterPro" id="IPR000210">
    <property type="entry name" value="BTB/POZ_dom"/>
</dbReference>
<organism evidence="2 3">
    <name type="scientific">Orchesella cincta</name>
    <name type="common">Springtail</name>
    <name type="synonym">Podura cincta</name>
    <dbReference type="NCBI Taxonomy" id="48709"/>
    <lineage>
        <taxon>Eukaryota</taxon>
        <taxon>Metazoa</taxon>
        <taxon>Ecdysozoa</taxon>
        <taxon>Arthropoda</taxon>
        <taxon>Hexapoda</taxon>
        <taxon>Collembola</taxon>
        <taxon>Entomobryomorpha</taxon>
        <taxon>Entomobryoidea</taxon>
        <taxon>Orchesellidae</taxon>
        <taxon>Orchesellinae</taxon>
        <taxon>Orchesella</taxon>
    </lineage>
</organism>
<dbReference type="AlphaFoldDB" id="A0A1D2M696"/>
<evidence type="ECO:0000313" key="3">
    <source>
        <dbReference type="Proteomes" id="UP000094527"/>
    </source>
</evidence>
<dbReference type="InterPro" id="IPR044714">
    <property type="entry name" value="AtSIBP1-like"/>
</dbReference>
<dbReference type="Gene3D" id="3.30.710.10">
    <property type="entry name" value="Potassium Channel Kv1.1, Chain A"/>
    <property type="match status" value="1"/>
</dbReference>
<dbReference type="OrthoDB" id="6482909at2759"/>
<dbReference type="SUPFAM" id="SSF54695">
    <property type="entry name" value="POZ domain"/>
    <property type="match status" value="1"/>
</dbReference>
<gene>
    <name evidence="2" type="ORF">Ocin01_18189</name>
</gene>
<sequence length="279" mass="32082">MKVEVGGPVFEVGWLKNYKEPVQIKVELEFPKYEEEFKLVSKELRLPLDIDTKGYYPVEEQVELLWSKFYVGPGTYADGILTIKLVEAKRHSFTDVVVTNKRILDDKIQCDFALIAENGKFISCHKIFLACHSKVFRRMLEMDCKETKEKACQMSVTEAAVNALLKFLYYSDLEEAFSSSSISLELLQTAHKYDIPSLEKAVKSILLEKSSDWYDLEVVLLLFQYALKVEGYEDLKMKAVKVINSKPYELRASTAYEDLFQKDAESGKELFLLCLNKGD</sequence>
<accession>A0A1D2M696</accession>
<dbReference type="Proteomes" id="UP000094527">
    <property type="component" value="Unassembled WGS sequence"/>
</dbReference>
<keyword evidence="3" id="KW-1185">Reference proteome</keyword>
<feature type="domain" description="BTB" evidence="1">
    <location>
        <begin position="110"/>
        <end position="177"/>
    </location>
</feature>
<evidence type="ECO:0000313" key="2">
    <source>
        <dbReference type="EMBL" id="ODM88493.1"/>
    </source>
</evidence>
<protein>
    <submittedName>
        <fullName evidence="2">Protein maternal effect lethal 26</fullName>
    </submittedName>
</protein>
<name>A0A1D2M696_ORCCI</name>
<dbReference type="STRING" id="48709.A0A1D2M696"/>
<proteinExistence type="predicted"/>
<dbReference type="PROSITE" id="PS50097">
    <property type="entry name" value="BTB"/>
    <property type="match status" value="1"/>
</dbReference>
<dbReference type="SMART" id="SM00225">
    <property type="entry name" value="BTB"/>
    <property type="match status" value="1"/>
</dbReference>
<dbReference type="PANTHER" id="PTHR46672">
    <property type="entry name" value="OS08G0495500 PROTEIN-RELATED"/>
    <property type="match status" value="1"/>
</dbReference>
<comment type="caution">
    <text evidence="2">The sequence shown here is derived from an EMBL/GenBank/DDBJ whole genome shotgun (WGS) entry which is preliminary data.</text>
</comment>